<dbReference type="SUPFAM" id="SSF51161">
    <property type="entry name" value="Trimeric LpxA-like enzymes"/>
    <property type="match status" value="1"/>
</dbReference>
<protein>
    <recommendedName>
        <fullName evidence="1">DUF4954 domain-containing protein</fullName>
    </recommendedName>
</protein>
<dbReference type="AlphaFoldDB" id="X0XQL6"/>
<gene>
    <name evidence="2" type="ORF">S01H1_83481</name>
</gene>
<evidence type="ECO:0000259" key="1">
    <source>
        <dbReference type="Pfam" id="PF16314"/>
    </source>
</evidence>
<sequence length="165" mass="17425">TTEIIDVNIGPYATINGTSSLVNGTILSSKDAPTTIGAKVVAKDFIAAESSSITDAAILSKVFVGQGCQVGRQFSAENSLFFANCEAFQGEACSVFAGPYTVTHHKSTLLIAGLFSFYNAGSGTNQSNHMYKLGPVHEGKLQRGVKTGSFSYVMWPCRVGPFSVI</sequence>
<feature type="non-terminal residue" evidence="2">
    <location>
        <position position="165"/>
    </location>
</feature>
<reference evidence="2" key="1">
    <citation type="journal article" date="2014" name="Front. Microbiol.">
        <title>High frequency of phylogenetically diverse reductive dehalogenase-homologous genes in deep subseafloor sedimentary metagenomes.</title>
        <authorList>
            <person name="Kawai M."/>
            <person name="Futagami T."/>
            <person name="Toyoda A."/>
            <person name="Takaki Y."/>
            <person name="Nishi S."/>
            <person name="Hori S."/>
            <person name="Arai W."/>
            <person name="Tsubouchi T."/>
            <person name="Morono Y."/>
            <person name="Uchiyama I."/>
            <person name="Ito T."/>
            <person name="Fujiyama A."/>
            <person name="Inagaki F."/>
            <person name="Takami H."/>
        </authorList>
    </citation>
    <scope>NUCLEOTIDE SEQUENCE</scope>
    <source>
        <strain evidence="2">Expedition CK06-06</strain>
    </source>
</reference>
<proteinExistence type="predicted"/>
<feature type="non-terminal residue" evidence="2">
    <location>
        <position position="1"/>
    </location>
</feature>
<dbReference type="EMBL" id="BARS01056762">
    <property type="protein sequence ID" value="GAG45545.1"/>
    <property type="molecule type" value="Genomic_DNA"/>
</dbReference>
<name>X0XQL6_9ZZZZ</name>
<comment type="caution">
    <text evidence="2">The sequence shown here is derived from an EMBL/GenBank/DDBJ whole genome shotgun (WGS) entry which is preliminary data.</text>
</comment>
<dbReference type="InterPro" id="IPR032533">
    <property type="entry name" value="DUF4954"/>
</dbReference>
<feature type="domain" description="DUF4954" evidence="1">
    <location>
        <begin position="2"/>
        <end position="165"/>
    </location>
</feature>
<dbReference type="Pfam" id="PF16314">
    <property type="entry name" value="DUF4954"/>
    <property type="match status" value="1"/>
</dbReference>
<dbReference type="Gene3D" id="2.160.10.10">
    <property type="entry name" value="Hexapeptide repeat proteins"/>
    <property type="match status" value="1"/>
</dbReference>
<organism evidence="2">
    <name type="scientific">marine sediment metagenome</name>
    <dbReference type="NCBI Taxonomy" id="412755"/>
    <lineage>
        <taxon>unclassified sequences</taxon>
        <taxon>metagenomes</taxon>
        <taxon>ecological metagenomes</taxon>
    </lineage>
</organism>
<evidence type="ECO:0000313" key="2">
    <source>
        <dbReference type="EMBL" id="GAG45545.1"/>
    </source>
</evidence>
<accession>X0XQL6</accession>
<dbReference type="InterPro" id="IPR011004">
    <property type="entry name" value="Trimer_LpxA-like_sf"/>
</dbReference>